<feature type="region of interest" description="Disordered" evidence="1">
    <location>
        <begin position="149"/>
        <end position="193"/>
    </location>
</feature>
<comment type="caution">
    <text evidence="2">The sequence shown here is derived from an EMBL/GenBank/DDBJ whole genome shotgun (WGS) entry which is preliminary data.</text>
</comment>
<evidence type="ECO:0000256" key="1">
    <source>
        <dbReference type="SAM" id="MobiDB-lite"/>
    </source>
</evidence>
<sequence length="242" mass="26233">MVLEELQKVAPNQTMENQEEAHKELARRRAEVLSSLENWCRALKNIVEAPMGAPIDATPTEKEGGLQSRLRDALFTDICNALAFSGAAGLNKEASTPVRITSQRQVSKSTGLMTPRTSITLTPRTPKTSALRENLRDGRALVTVTRSKVEKLSTPRDRGTPGRHTGRPVDHTTPGHTGARPQSAKLERENTQSTRGFQMPAFAGVRRASSPNGTCGTTSTSSKERPVGLGSRSSSLKIRPIL</sequence>
<dbReference type="EMBL" id="CAXAMN010025373">
    <property type="protein sequence ID" value="CAK9094752.1"/>
    <property type="molecule type" value="Genomic_DNA"/>
</dbReference>
<reference evidence="2 3" key="1">
    <citation type="submission" date="2024-02" db="EMBL/GenBank/DDBJ databases">
        <authorList>
            <person name="Chen Y."/>
            <person name="Shah S."/>
            <person name="Dougan E. K."/>
            <person name="Thang M."/>
            <person name="Chan C."/>
        </authorList>
    </citation>
    <scope>NUCLEOTIDE SEQUENCE [LARGE SCALE GENOMIC DNA]</scope>
</reference>
<accession>A0ABP0R2F4</accession>
<evidence type="ECO:0000313" key="3">
    <source>
        <dbReference type="Proteomes" id="UP001642484"/>
    </source>
</evidence>
<feature type="compositionally biased region" description="Basic and acidic residues" evidence="1">
    <location>
        <begin position="149"/>
        <end position="160"/>
    </location>
</feature>
<feature type="compositionally biased region" description="Polar residues" evidence="1">
    <location>
        <begin position="209"/>
        <end position="221"/>
    </location>
</feature>
<feature type="region of interest" description="Disordered" evidence="1">
    <location>
        <begin position="206"/>
        <end position="242"/>
    </location>
</feature>
<keyword evidence="3" id="KW-1185">Reference proteome</keyword>
<proteinExistence type="predicted"/>
<organism evidence="2 3">
    <name type="scientific">Durusdinium trenchii</name>
    <dbReference type="NCBI Taxonomy" id="1381693"/>
    <lineage>
        <taxon>Eukaryota</taxon>
        <taxon>Sar</taxon>
        <taxon>Alveolata</taxon>
        <taxon>Dinophyceae</taxon>
        <taxon>Suessiales</taxon>
        <taxon>Symbiodiniaceae</taxon>
        <taxon>Durusdinium</taxon>
    </lineage>
</organism>
<name>A0ABP0R2F4_9DINO</name>
<evidence type="ECO:0000313" key="2">
    <source>
        <dbReference type="EMBL" id="CAK9094752.1"/>
    </source>
</evidence>
<gene>
    <name evidence="2" type="ORF">CCMP2556_LOCUS45173</name>
</gene>
<dbReference type="Proteomes" id="UP001642484">
    <property type="component" value="Unassembled WGS sequence"/>
</dbReference>
<protein>
    <submittedName>
        <fullName evidence="2">Uncharacterized protein</fullName>
    </submittedName>
</protein>